<evidence type="ECO:0000313" key="4">
    <source>
        <dbReference type="Proteomes" id="UP000694392"/>
    </source>
</evidence>
<accession>A0A8D0HC97</accession>
<dbReference type="GeneTree" id="ENSGT00940000157337"/>
<dbReference type="InterPro" id="IPR008906">
    <property type="entry name" value="HATC_C_dom"/>
</dbReference>
<organism evidence="3 4">
    <name type="scientific">Sphenodon punctatus</name>
    <name type="common">Tuatara</name>
    <name type="synonym">Hatteria punctata</name>
    <dbReference type="NCBI Taxonomy" id="8508"/>
    <lineage>
        <taxon>Eukaryota</taxon>
        <taxon>Metazoa</taxon>
        <taxon>Chordata</taxon>
        <taxon>Craniata</taxon>
        <taxon>Vertebrata</taxon>
        <taxon>Euteleostomi</taxon>
        <taxon>Lepidosauria</taxon>
        <taxon>Sphenodontia</taxon>
        <taxon>Sphenodontidae</taxon>
        <taxon>Sphenodon</taxon>
    </lineage>
</organism>
<keyword evidence="4" id="KW-1185">Reference proteome</keyword>
<name>A0A8D0HC97_SPHPU</name>
<proteinExistence type="predicted"/>
<feature type="domain" description="HAT C-terminal dimerisation" evidence="1">
    <location>
        <begin position="595"/>
        <end position="654"/>
    </location>
</feature>
<reference evidence="3" key="1">
    <citation type="submission" date="2025-08" db="UniProtKB">
        <authorList>
            <consortium name="Ensembl"/>
        </authorList>
    </citation>
    <scope>IDENTIFICATION</scope>
</reference>
<dbReference type="SUPFAM" id="SSF53098">
    <property type="entry name" value="Ribonuclease H-like"/>
    <property type="match status" value="1"/>
</dbReference>
<dbReference type="Ensembl" id="ENSSPUT00000018377.1">
    <property type="protein sequence ID" value="ENSSPUP00000017250.1"/>
    <property type="gene ID" value="ENSSPUG00000013352.1"/>
</dbReference>
<sequence>MNSVDALLARPFTTLTLAEKMRVKELGPDRPDIIIGWYEKKTWLCSSVSKNALFCFPCLLFGGEAVWTKVGVTNVKHLADKTKKHEATQSHMESCLQLALLGNTNILQQLDEGHRALVQKHNEEVDNNRDILSRIIDCMRFCGGFELALRGHDETENSLNPGVFRGRLNLMATIDKAVEDHFKTAKVFKGISKTIQNELLDCMLTVAREFIIKELQSTEYVAIQADDTTGVSTHCQSVLIYHYIDGSGEAVERFYGFSKLPDSRAETVAAALLKQLEAVFPPGTSKDKLIAQSYDAASATRGAHGSIQKLIRDVYPNAHYVHCCAHQLNLIMQQAVSTIKEVKVFFAGLSGLSAFFSSSPKRVEVLDLVDKKRVPRASATQWTFNSCVVNVVYENREAFIDCFDEIRSGNFDASGICEANRFLHMLEGDRQFLFFLFLFHKIMPHVDILYSQLQTRETDSVAIQRFTTNFITNINTVRGSITDLWPELPEKSQLPRSTRETLERLAHEVCDIILAQAQERFAFTNHLVSATLVQPDLFPAHNKHFPMQALKEAVEAYPMLQKERLKTELSILYTREEFCGAKDASGLLQKLLENNLHECFSETVSLLRIIVTTPMTTVESEGSFSALKRIQIFLQNTMAEDQLNALAMLSIEKRLIGQIPHFNHRTIELFAQLKDRRADFLYKQ</sequence>
<dbReference type="PANTHER" id="PTHR45749:SF28">
    <property type="entry name" value="ZINC FINGER MYM-TYPE PROTEIN 1-LIKE-RELATED"/>
    <property type="match status" value="1"/>
</dbReference>
<dbReference type="AlphaFoldDB" id="A0A8D0HC97"/>
<dbReference type="GO" id="GO:0046983">
    <property type="term" value="F:protein dimerization activity"/>
    <property type="evidence" value="ECO:0007669"/>
    <property type="project" value="InterPro"/>
</dbReference>
<reference evidence="3" key="2">
    <citation type="submission" date="2025-09" db="UniProtKB">
        <authorList>
            <consortium name="Ensembl"/>
        </authorList>
    </citation>
    <scope>IDENTIFICATION</scope>
</reference>
<dbReference type="PANTHER" id="PTHR45749">
    <property type="match status" value="1"/>
</dbReference>
<protein>
    <submittedName>
        <fullName evidence="3">Uncharacterized protein</fullName>
    </submittedName>
</protein>
<dbReference type="Proteomes" id="UP000694392">
    <property type="component" value="Unplaced"/>
</dbReference>
<evidence type="ECO:0000313" key="3">
    <source>
        <dbReference type="Ensembl" id="ENSSPUP00000017250.1"/>
    </source>
</evidence>
<dbReference type="InterPro" id="IPR025398">
    <property type="entry name" value="DUF4371"/>
</dbReference>
<dbReference type="Pfam" id="PF05699">
    <property type="entry name" value="Dimer_Tnp_hAT"/>
    <property type="match status" value="1"/>
</dbReference>
<dbReference type="OMA" id="RWNFQSR"/>
<evidence type="ECO:0000259" key="1">
    <source>
        <dbReference type="Pfam" id="PF05699"/>
    </source>
</evidence>
<dbReference type="Pfam" id="PF14291">
    <property type="entry name" value="DUF4371"/>
    <property type="match status" value="1"/>
</dbReference>
<dbReference type="InterPro" id="IPR012337">
    <property type="entry name" value="RNaseH-like_sf"/>
</dbReference>
<evidence type="ECO:0000259" key="2">
    <source>
        <dbReference type="Pfam" id="PF14291"/>
    </source>
</evidence>
<feature type="domain" description="DUF4371" evidence="2">
    <location>
        <begin position="118"/>
        <end position="303"/>
    </location>
</feature>